<protein>
    <submittedName>
        <fullName evidence="2">Uncharacterized protein</fullName>
    </submittedName>
</protein>
<dbReference type="RefSeq" id="WP_214058881.1">
    <property type="nucleotide sequence ID" value="NZ_BAAAHS010000001.1"/>
</dbReference>
<feature type="signal peptide" evidence="1">
    <location>
        <begin position="1"/>
        <end position="32"/>
    </location>
</feature>
<proteinExistence type="predicted"/>
<evidence type="ECO:0000313" key="2">
    <source>
        <dbReference type="EMBL" id="QVT79414.1"/>
    </source>
</evidence>
<keyword evidence="1" id="KW-0732">Signal</keyword>
<reference evidence="2 3" key="1">
    <citation type="submission" date="2021-05" db="EMBL/GenBank/DDBJ databases">
        <title>Complete genome of Nocardioides aquaticus KCTC 9944T isolated from meromictic and hypersaline Ekho Lake, Antarctica.</title>
        <authorList>
            <person name="Hwang K."/>
            <person name="Kim K.M."/>
            <person name="Choe H."/>
        </authorList>
    </citation>
    <scope>NUCLEOTIDE SEQUENCE [LARGE SCALE GENOMIC DNA]</scope>
    <source>
        <strain evidence="2 3">KCTC 9944</strain>
    </source>
</reference>
<keyword evidence="3" id="KW-1185">Reference proteome</keyword>
<organism evidence="2 3">
    <name type="scientific">Nocardioides aquaticus</name>
    <dbReference type="NCBI Taxonomy" id="160826"/>
    <lineage>
        <taxon>Bacteria</taxon>
        <taxon>Bacillati</taxon>
        <taxon>Actinomycetota</taxon>
        <taxon>Actinomycetes</taxon>
        <taxon>Propionibacteriales</taxon>
        <taxon>Nocardioidaceae</taxon>
        <taxon>Nocardioides</taxon>
    </lineage>
</organism>
<evidence type="ECO:0000313" key="3">
    <source>
        <dbReference type="Proteomes" id="UP000679307"/>
    </source>
</evidence>
<gene>
    <name evidence="2" type="ORF">ENKNEFLB_01795</name>
</gene>
<dbReference type="EMBL" id="CP075371">
    <property type="protein sequence ID" value="QVT79414.1"/>
    <property type="molecule type" value="Genomic_DNA"/>
</dbReference>
<evidence type="ECO:0000256" key="1">
    <source>
        <dbReference type="SAM" id="SignalP"/>
    </source>
</evidence>
<sequence length="130" mass="14119">MISTARRLTATAATASLLALPAVALSASPAAAVQNQKSCAGANVKLEAERDDGRHEVQVDIDNGQRGERWRVKLFQNGDRFVNVVRTVGGDDRDIDLDRDRRNTAGADTYKLRAKNLRTGGACTLRVTLR</sequence>
<feature type="chain" id="PRO_5047349163" evidence="1">
    <location>
        <begin position="33"/>
        <end position="130"/>
    </location>
</feature>
<name>A0ABX8EGK8_9ACTN</name>
<dbReference type="Proteomes" id="UP000679307">
    <property type="component" value="Chromosome"/>
</dbReference>
<accession>A0ABX8EGK8</accession>